<dbReference type="EMBL" id="CP064936">
    <property type="protein sequence ID" value="QQA00026.1"/>
    <property type="molecule type" value="Genomic_DNA"/>
</dbReference>
<proteinExistence type="predicted"/>
<dbReference type="Proteomes" id="UP000595224">
    <property type="component" value="Chromosome"/>
</dbReference>
<evidence type="ECO:0000313" key="1">
    <source>
        <dbReference type="EMBL" id="QQA00026.1"/>
    </source>
</evidence>
<sequence length="137" mass="15329">MNTSKALKAIKKHIEKFVPEKIKIFNDMRPEGEIDSIVISVLPVSVQAFIDDEADAPDRRVTCNINFSVCMKNATTARNLVEKIVTDLSGMTLVSEDGSDIDFADEVTAQFLGTDEKKYSTYITAIDCQYDINELEE</sequence>
<gene>
    <name evidence="2" type="ORF">IWA51_01500</name>
    <name evidence="1" type="ORF">IWA51_06980</name>
</gene>
<dbReference type="KEGG" id="tper:IWA51_01500"/>
<dbReference type="AlphaFoldDB" id="A0A7T3V416"/>
<keyword evidence="3" id="KW-1185">Reference proteome</keyword>
<evidence type="ECO:0000313" key="2">
    <source>
        <dbReference type="EMBL" id="QQA01323.1"/>
    </source>
</evidence>
<organism evidence="1 3">
    <name type="scientific">Treponema peruense</name>
    <dbReference type="NCBI Taxonomy" id="2787628"/>
    <lineage>
        <taxon>Bacteria</taxon>
        <taxon>Pseudomonadati</taxon>
        <taxon>Spirochaetota</taxon>
        <taxon>Spirochaetia</taxon>
        <taxon>Spirochaetales</taxon>
        <taxon>Treponemataceae</taxon>
        <taxon>Treponema</taxon>
    </lineage>
</organism>
<evidence type="ECO:0000313" key="3">
    <source>
        <dbReference type="Proteomes" id="UP000595224"/>
    </source>
</evidence>
<dbReference type="RefSeq" id="WP_198441901.1">
    <property type="nucleotide sequence ID" value="NZ_CBCSHE010000033.1"/>
</dbReference>
<accession>A0A7T3V416</accession>
<reference evidence="1 3" key="1">
    <citation type="submission" date="2020-11" db="EMBL/GenBank/DDBJ databases">
        <title>Treponema Peruensis nv. sp., first commensal Treponema isolated from human feces.</title>
        <authorList>
            <person name="Belkhou C."/>
            <person name="Raes J."/>
        </authorList>
    </citation>
    <scope>NUCLEOTIDE SEQUENCE [LARGE SCALE GENOMIC DNA]</scope>
    <source>
        <strain evidence="1 3">RCC2812</strain>
    </source>
</reference>
<dbReference type="EMBL" id="CP064936">
    <property type="protein sequence ID" value="QQA01323.1"/>
    <property type="molecule type" value="Genomic_DNA"/>
</dbReference>
<protein>
    <submittedName>
        <fullName evidence="1">Uncharacterized protein</fullName>
    </submittedName>
</protein>
<dbReference type="KEGG" id="tper:IWA51_06980"/>
<name>A0A7T3V416_9SPIR</name>